<feature type="compositionally biased region" description="Polar residues" evidence="1">
    <location>
        <begin position="33"/>
        <end position="43"/>
    </location>
</feature>
<accession>A0A5B7IR38</accession>
<proteinExistence type="predicted"/>
<evidence type="ECO:0000313" key="3">
    <source>
        <dbReference type="Proteomes" id="UP000324222"/>
    </source>
</evidence>
<comment type="caution">
    <text evidence="2">The sequence shown here is derived from an EMBL/GenBank/DDBJ whole genome shotgun (WGS) entry which is preliminary data.</text>
</comment>
<dbReference type="Proteomes" id="UP000324222">
    <property type="component" value="Unassembled WGS sequence"/>
</dbReference>
<keyword evidence="3" id="KW-1185">Reference proteome</keyword>
<feature type="region of interest" description="Disordered" evidence="1">
    <location>
        <begin position="1"/>
        <end position="47"/>
    </location>
</feature>
<dbReference type="EMBL" id="VSRR010060403">
    <property type="protein sequence ID" value="MPC82664.1"/>
    <property type="molecule type" value="Genomic_DNA"/>
</dbReference>
<feature type="compositionally biased region" description="Basic and acidic residues" evidence="1">
    <location>
        <begin position="8"/>
        <end position="28"/>
    </location>
</feature>
<name>A0A5B7IR38_PORTR</name>
<organism evidence="2 3">
    <name type="scientific">Portunus trituberculatus</name>
    <name type="common">Swimming crab</name>
    <name type="synonym">Neptunus trituberculatus</name>
    <dbReference type="NCBI Taxonomy" id="210409"/>
    <lineage>
        <taxon>Eukaryota</taxon>
        <taxon>Metazoa</taxon>
        <taxon>Ecdysozoa</taxon>
        <taxon>Arthropoda</taxon>
        <taxon>Crustacea</taxon>
        <taxon>Multicrustacea</taxon>
        <taxon>Malacostraca</taxon>
        <taxon>Eumalacostraca</taxon>
        <taxon>Eucarida</taxon>
        <taxon>Decapoda</taxon>
        <taxon>Pleocyemata</taxon>
        <taxon>Brachyura</taxon>
        <taxon>Eubrachyura</taxon>
        <taxon>Portunoidea</taxon>
        <taxon>Portunidae</taxon>
        <taxon>Portuninae</taxon>
        <taxon>Portunus</taxon>
    </lineage>
</organism>
<reference evidence="2 3" key="1">
    <citation type="submission" date="2019-05" db="EMBL/GenBank/DDBJ databases">
        <title>Another draft genome of Portunus trituberculatus and its Hox gene families provides insights of decapod evolution.</title>
        <authorList>
            <person name="Jeong J.-H."/>
            <person name="Song I."/>
            <person name="Kim S."/>
            <person name="Choi T."/>
            <person name="Kim D."/>
            <person name="Ryu S."/>
            <person name="Kim W."/>
        </authorList>
    </citation>
    <scope>NUCLEOTIDE SEQUENCE [LARGE SCALE GENOMIC DNA]</scope>
    <source>
        <tissue evidence="2">Muscle</tissue>
    </source>
</reference>
<evidence type="ECO:0000313" key="2">
    <source>
        <dbReference type="EMBL" id="MPC82664.1"/>
    </source>
</evidence>
<gene>
    <name evidence="2" type="ORF">E2C01_077342</name>
</gene>
<protein>
    <submittedName>
        <fullName evidence="2">Uncharacterized protein</fullName>
    </submittedName>
</protein>
<sequence>MRALGQSLKEKDGRKLITGSGRRERGGGRSDQVMGSRTGVTGQEESEGKLGVKLRGLGYLTAGIGVEAGRILQLSG</sequence>
<dbReference type="AlphaFoldDB" id="A0A5B7IR38"/>
<evidence type="ECO:0000256" key="1">
    <source>
        <dbReference type="SAM" id="MobiDB-lite"/>
    </source>
</evidence>